<keyword evidence="3" id="KW-1185">Reference proteome</keyword>
<keyword evidence="1" id="KW-0812">Transmembrane</keyword>
<proteinExistence type="predicted"/>
<feature type="transmembrane region" description="Helical" evidence="1">
    <location>
        <begin position="289"/>
        <end position="308"/>
    </location>
</feature>
<gene>
    <name evidence="2" type="ORF">O3P16_18425</name>
</gene>
<dbReference type="RefSeq" id="WP_407033122.1">
    <property type="nucleotide sequence ID" value="NZ_JAQGEF010000045.1"/>
</dbReference>
<accession>A0ABT4UPL8</accession>
<evidence type="ECO:0000313" key="2">
    <source>
        <dbReference type="EMBL" id="MDA3616792.1"/>
    </source>
</evidence>
<evidence type="ECO:0000256" key="1">
    <source>
        <dbReference type="SAM" id="Phobius"/>
    </source>
</evidence>
<dbReference type="Proteomes" id="UP001210231">
    <property type="component" value="Unassembled WGS sequence"/>
</dbReference>
<reference evidence="2 3" key="1">
    <citation type="submission" date="2022-12" db="EMBL/GenBank/DDBJ databases">
        <title>Chitinophagaceae gen. sp. nov., a new member of the family Chitinophagaceae, isolated from soil in a chemical factory.</title>
        <authorList>
            <person name="Ke Z."/>
        </authorList>
    </citation>
    <scope>NUCLEOTIDE SEQUENCE [LARGE SCALE GENOMIC DNA]</scope>
    <source>
        <strain evidence="2 3">LY-5</strain>
    </source>
</reference>
<sequence length="394" mass="45782">MTITDKITCISNILSRNSSEIYCESNRFYHKRHSFSNSIEEELVRTGIEFDKEPDKVLLKIKSFLDGINLISFQEIQKYFEPVFLNEDFLILNLNGDYYYKANSDIHWSDNAETTFNIRCQNIISYFELFNFLKSTDFADHHNDANTEIIFYSSAKGIFRITYAPEPSIPDNIDISNNTKVLLELAKSVQTRSFLKNSLFGFSSDKCSISLNEIIEKFSGINETTNRNFELASKLFDFDKFKDSLYKEKEKYFNGIREIVNKIFSQAIGIPISISATVFATYKIDKEPVMLLIVLASFILYVCLYVRLQLIYKYDLNEIKIDFESDFNIIKEKSGLPVNIVEREKNKINKKLTHSISIVNWIICLVIILGILVIVHILYQIDYHAVLKIIFPSK</sequence>
<dbReference type="EMBL" id="JAQGEF010000045">
    <property type="protein sequence ID" value="MDA3616792.1"/>
    <property type="molecule type" value="Genomic_DNA"/>
</dbReference>
<organism evidence="2 3">
    <name type="scientific">Polluticaenibacter yanchengensis</name>
    <dbReference type="NCBI Taxonomy" id="3014562"/>
    <lineage>
        <taxon>Bacteria</taxon>
        <taxon>Pseudomonadati</taxon>
        <taxon>Bacteroidota</taxon>
        <taxon>Chitinophagia</taxon>
        <taxon>Chitinophagales</taxon>
        <taxon>Chitinophagaceae</taxon>
        <taxon>Polluticaenibacter</taxon>
    </lineage>
</organism>
<evidence type="ECO:0000313" key="3">
    <source>
        <dbReference type="Proteomes" id="UP001210231"/>
    </source>
</evidence>
<name>A0ABT4UPL8_9BACT</name>
<protein>
    <submittedName>
        <fullName evidence="2">Uncharacterized protein</fullName>
    </submittedName>
</protein>
<feature type="transmembrane region" description="Helical" evidence="1">
    <location>
        <begin position="358"/>
        <end position="379"/>
    </location>
</feature>
<keyword evidence="1" id="KW-0472">Membrane</keyword>
<keyword evidence="1" id="KW-1133">Transmembrane helix</keyword>
<comment type="caution">
    <text evidence="2">The sequence shown here is derived from an EMBL/GenBank/DDBJ whole genome shotgun (WGS) entry which is preliminary data.</text>
</comment>